<reference evidence="2" key="1">
    <citation type="submission" date="2024-06" db="EMBL/GenBank/DDBJ databases">
        <title>High activity and specificity of bacteriophage cocktails against carbapenem-resistant Klebsiella pneumoniae belonging to high-risk clones CG258 and ST307.</title>
        <authorList>
            <person name="Jimenez Quiceno J."/>
            <person name="Salazar Ospina L."/>
            <person name="Tellez Carrasquilla S."/>
        </authorList>
    </citation>
    <scope>NUCLEOTIDE SEQUENCE</scope>
</reference>
<keyword evidence="2" id="KW-0255">Endonuclease</keyword>
<dbReference type="Pfam" id="PF21817">
    <property type="entry name" value="CapR"/>
    <property type="match status" value="1"/>
</dbReference>
<name>A0AAU8HZY3_9CAUD</name>
<keyword evidence="2" id="KW-0540">Nuclease</keyword>
<organism evidence="2">
    <name type="scientific">Klebsiella phage FKP3</name>
    <dbReference type="NCBI Taxonomy" id="3231233"/>
    <lineage>
        <taxon>Viruses</taxon>
        <taxon>Duplodnaviria</taxon>
        <taxon>Heunggongvirae</taxon>
        <taxon>Uroviricota</taxon>
        <taxon>Caudoviricetes</taxon>
        <taxon>Stephanstirmvirinae</taxon>
        <taxon>Justusliebigvirus</taxon>
    </lineage>
</organism>
<keyword evidence="2" id="KW-0378">Hydrolase</keyword>
<dbReference type="GO" id="GO:0004519">
    <property type="term" value="F:endonuclease activity"/>
    <property type="evidence" value="ECO:0007669"/>
    <property type="project" value="UniProtKB-KW"/>
</dbReference>
<evidence type="ECO:0000259" key="1">
    <source>
        <dbReference type="Pfam" id="PF21817"/>
    </source>
</evidence>
<evidence type="ECO:0000313" key="2">
    <source>
        <dbReference type="EMBL" id="XCI77973.1"/>
    </source>
</evidence>
<dbReference type="EMBL" id="PP895363">
    <property type="protein sequence ID" value="XCI77973.1"/>
    <property type="molecule type" value="Genomic_DNA"/>
</dbReference>
<protein>
    <submittedName>
        <fullName evidence="2">Endonuclease</fullName>
    </submittedName>
</protein>
<feature type="domain" description="CapR homology" evidence="1">
    <location>
        <begin position="34"/>
        <end position="73"/>
    </location>
</feature>
<accession>A0AAU8HZY3</accession>
<sequence length="316" mass="36353">MLYNLTETDIIPNEHTGQACFENSYILGHIMVKRTKKYVVHCPECAKDTELFPQPLFTTYQKYIDTNVAPCGCNPLYSFSHEQRQIILERLYPGGHVRRVSLEDLGVHTKYEVICKQGHSRTGSFTNIRRSQGCFKCAVHQRRQAAKVKVEADILEYLTKNSLPYKFKYVDEAFQNVNSEMVFECPTHGIKRQKISAFLSGHWCRDCSCRPRRYAYVLSIQDQGLPVALKFGITKNVHCRVKALNKRNLFKADIICVYEFENDHDSIAAETELKSILPILLSKREMKDGSSETTSIQYLDTIIKVYIKHGGKLINL</sequence>
<proteinExistence type="predicted"/>
<dbReference type="InterPro" id="IPR048793">
    <property type="entry name" value="CapR_dom"/>
</dbReference>